<evidence type="ECO:0000313" key="3">
    <source>
        <dbReference type="Proteomes" id="UP000324222"/>
    </source>
</evidence>
<dbReference type="EMBL" id="VSRR010001061">
    <property type="protein sequence ID" value="MPC22202.1"/>
    <property type="molecule type" value="Genomic_DNA"/>
</dbReference>
<keyword evidence="3" id="KW-1185">Reference proteome</keyword>
<gene>
    <name evidence="2" type="ORF">E2C01_015213</name>
</gene>
<evidence type="ECO:0000313" key="2">
    <source>
        <dbReference type="EMBL" id="MPC22202.1"/>
    </source>
</evidence>
<name>A0A5B7DKR1_PORTR</name>
<accession>A0A5B7DKR1</accession>
<dbReference type="OrthoDB" id="6363500at2759"/>
<proteinExistence type="predicted"/>
<feature type="compositionally biased region" description="Polar residues" evidence="1">
    <location>
        <begin position="43"/>
        <end position="66"/>
    </location>
</feature>
<feature type="compositionally biased region" description="Polar residues" evidence="1">
    <location>
        <begin position="23"/>
        <end position="35"/>
    </location>
</feature>
<protein>
    <submittedName>
        <fullName evidence="2">Uncharacterized protein</fullName>
    </submittedName>
</protein>
<dbReference type="AlphaFoldDB" id="A0A5B7DKR1"/>
<dbReference type="Proteomes" id="UP000324222">
    <property type="component" value="Unassembled WGS sequence"/>
</dbReference>
<organism evidence="2 3">
    <name type="scientific">Portunus trituberculatus</name>
    <name type="common">Swimming crab</name>
    <name type="synonym">Neptunus trituberculatus</name>
    <dbReference type="NCBI Taxonomy" id="210409"/>
    <lineage>
        <taxon>Eukaryota</taxon>
        <taxon>Metazoa</taxon>
        <taxon>Ecdysozoa</taxon>
        <taxon>Arthropoda</taxon>
        <taxon>Crustacea</taxon>
        <taxon>Multicrustacea</taxon>
        <taxon>Malacostraca</taxon>
        <taxon>Eumalacostraca</taxon>
        <taxon>Eucarida</taxon>
        <taxon>Decapoda</taxon>
        <taxon>Pleocyemata</taxon>
        <taxon>Brachyura</taxon>
        <taxon>Eubrachyura</taxon>
        <taxon>Portunoidea</taxon>
        <taxon>Portunidae</taxon>
        <taxon>Portuninae</taxon>
        <taxon>Portunus</taxon>
    </lineage>
</organism>
<comment type="caution">
    <text evidence="2">The sequence shown here is derived from an EMBL/GenBank/DDBJ whole genome shotgun (WGS) entry which is preliminary data.</text>
</comment>
<feature type="region of interest" description="Disordered" evidence="1">
    <location>
        <begin position="1"/>
        <end position="76"/>
    </location>
</feature>
<evidence type="ECO:0000256" key="1">
    <source>
        <dbReference type="SAM" id="MobiDB-lite"/>
    </source>
</evidence>
<reference evidence="2 3" key="1">
    <citation type="submission" date="2019-05" db="EMBL/GenBank/DDBJ databases">
        <title>Another draft genome of Portunus trituberculatus and its Hox gene families provides insights of decapod evolution.</title>
        <authorList>
            <person name="Jeong J.-H."/>
            <person name="Song I."/>
            <person name="Kim S."/>
            <person name="Choi T."/>
            <person name="Kim D."/>
            <person name="Ryu S."/>
            <person name="Kim W."/>
        </authorList>
    </citation>
    <scope>NUCLEOTIDE SEQUENCE [LARGE SCALE GENOMIC DNA]</scope>
    <source>
        <tissue evidence="2">Muscle</tissue>
    </source>
</reference>
<sequence length="76" mass="8360">MSLTSFNRLAPEATTREERRPIMQQNGGRPLTTSGPGMEMAANYNSTADTTPQLEGQESASSNAFQPKQHYDNADR</sequence>